<gene>
    <name evidence="3" type="ORF">CLV47_11182</name>
</gene>
<dbReference type="InterPro" id="IPR000073">
    <property type="entry name" value="AB_hydrolase_1"/>
</dbReference>
<dbReference type="InterPro" id="IPR050261">
    <property type="entry name" value="FrsA_esterase"/>
</dbReference>
<dbReference type="Proteomes" id="UP000237752">
    <property type="component" value="Unassembled WGS sequence"/>
</dbReference>
<comment type="caution">
    <text evidence="3">The sequence shown here is derived from an EMBL/GenBank/DDBJ whole genome shotgun (WGS) entry which is preliminary data.</text>
</comment>
<dbReference type="AlphaFoldDB" id="A0A2T0ZXX5"/>
<dbReference type="PANTHER" id="PTHR22946:SF12">
    <property type="entry name" value="CONIDIAL PIGMENT BIOSYNTHESIS PROTEIN AYG1 (AFU_ORTHOLOGUE AFUA_2G17550)"/>
    <property type="match status" value="1"/>
</dbReference>
<dbReference type="EMBL" id="PVUE01000011">
    <property type="protein sequence ID" value="PRZ41206.1"/>
    <property type="molecule type" value="Genomic_DNA"/>
</dbReference>
<dbReference type="Pfam" id="PF12697">
    <property type="entry name" value="Abhydrolase_6"/>
    <property type="match status" value="1"/>
</dbReference>
<keyword evidence="3" id="KW-0378">Hydrolase</keyword>
<protein>
    <submittedName>
        <fullName evidence="3">Alpha/beta hydrolase family protein</fullName>
    </submittedName>
</protein>
<evidence type="ECO:0000313" key="4">
    <source>
        <dbReference type="Proteomes" id="UP000237752"/>
    </source>
</evidence>
<feature type="domain" description="AB hydrolase-1" evidence="2">
    <location>
        <begin position="191"/>
        <end position="401"/>
    </location>
</feature>
<dbReference type="Gene3D" id="3.40.50.1820">
    <property type="entry name" value="alpha/beta hydrolase"/>
    <property type="match status" value="1"/>
</dbReference>
<keyword evidence="4" id="KW-1185">Reference proteome</keyword>
<accession>A0A2T0ZXX5</accession>
<sequence>MSSTSTRAARSTTKPTAVKRRGALFDSAFHDGFGQWPVGYIPVGGADMGDIVAVANVVADGDDSAFYDAWVDAAATKYSEAEAVLAAGHPQSARDLFLRSSCLYAAAYHPLYGTPVDPRLLSAFNKQMNAFRRGMELSTVPVHPVAIPYENTELPAYLVPAFGRETEVRPLLILNNGYDATITDLYFASGIAALRRGYHVLMFDGPGQGAMLYERGVSLRPDWEVVIAAVVDYAETVKIVDRAKIALSGWSLGGYLAPRAASAEPRLAACIADPGQWDIAESIRGFAMRFGASAEDVADLDNLPDATIEGMWSAIQADRQLRWAIVQRGLWANGAKNLREFISKSARYTLKDRVGRIRCPMLLTAAEHDPLAVATSDFYDALTSEKTLLRFTAAEGAGEHCEMGNRSLLNQRVLDWLDDTLSPDAPSSS</sequence>
<evidence type="ECO:0000259" key="2">
    <source>
        <dbReference type="Pfam" id="PF12697"/>
    </source>
</evidence>
<dbReference type="GO" id="GO:0016787">
    <property type="term" value="F:hydrolase activity"/>
    <property type="evidence" value="ECO:0007669"/>
    <property type="project" value="UniProtKB-KW"/>
</dbReference>
<proteinExistence type="inferred from homology"/>
<reference evidence="3 4" key="1">
    <citation type="submission" date="2018-03" db="EMBL/GenBank/DDBJ databases">
        <title>Genomic Encyclopedia of Archaeal and Bacterial Type Strains, Phase II (KMG-II): from individual species to whole genera.</title>
        <authorList>
            <person name="Goeker M."/>
        </authorList>
    </citation>
    <scope>NUCLEOTIDE SEQUENCE [LARGE SCALE GENOMIC DNA]</scope>
    <source>
        <strain evidence="3 4">DSM 100065</strain>
    </source>
</reference>
<dbReference type="SUPFAM" id="SSF53474">
    <property type="entry name" value="alpha/beta-Hydrolases"/>
    <property type="match status" value="1"/>
</dbReference>
<dbReference type="PANTHER" id="PTHR22946">
    <property type="entry name" value="DIENELACTONE HYDROLASE DOMAIN-CONTAINING PROTEIN-RELATED"/>
    <property type="match status" value="1"/>
</dbReference>
<evidence type="ECO:0000313" key="3">
    <source>
        <dbReference type="EMBL" id="PRZ41206.1"/>
    </source>
</evidence>
<name>A0A2T0ZXX5_9ACTN</name>
<dbReference type="Gene3D" id="1.20.1440.110">
    <property type="entry name" value="acylaminoacyl peptidase"/>
    <property type="match status" value="1"/>
</dbReference>
<dbReference type="OrthoDB" id="9765647at2"/>
<organism evidence="3 4">
    <name type="scientific">Antricoccus suffuscus</name>
    <dbReference type="NCBI Taxonomy" id="1629062"/>
    <lineage>
        <taxon>Bacteria</taxon>
        <taxon>Bacillati</taxon>
        <taxon>Actinomycetota</taxon>
        <taxon>Actinomycetes</taxon>
        <taxon>Geodermatophilales</taxon>
        <taxon>Antricoccaceae</taxon>
        <taxon>Antricoccus</taxon>
    </lineage>
</organism>
<dbReference type="InterPro" id="IPR029058">
    <property type="entry name" value="AB_hydrolase_fold"/>
</dbReference>
<evidence type="ECO:0000256" key="1">
    <source>
        <dbReference type="ARBA" id="ARBA00038115"/>
    </source>
</evidence>
<comment type="similarity">
    <text evidence="1">Belongs to the AB hydrolase superfamily. FUS2 hydrolase family.</text>
</comment>
<dbReference type="RefSeq" id="WP_106349577.1">
    <property type="nucleotide sequence ID" value="NZ_PVUE01000011.1"/>
</dbReference>